<dbReference type="AlphaFoldDB" id="A0A1W1ZWL7"/>
<keyword evidence="14" id="KW-1185">Reference proteome</keyword>
<keyword evidence="5 11" id="KW-0812">Transmembrane</keyword>
<feature type="transmembrane region" description="Helical" evidence="11">
    <location>
        <begin position="54"/>
        <end position="78"/>
    </location>
</feature>
<dbReference type="CDD" id="cd17369">
    <property type="entry name" value="MFS_ShiA_like"/>
    <property type="match status" value="1"/>
</dbReference>
<feature type="transmembrane region" description="Helical" evidence="11">
    <location>
        <begin position="401"/>
        <end position="419"/>
    </location>
</feature>
<name>A0A1W1ZWL7_KIBAR</name>
<feature type="transmembrane region" description="Helical" evidence="11">
    <location>
        <begin position="371"/>
        <end position="395"/>
    </location>
</feature>
<dbReference type="Proteomes" id="UP000192674">
    <property type="component" value="Unassembled WGS sequence"/>
</dbReference>
<evidence type="ECO:0000256" key="1">
    <source>
        <dbReference type="ARBA" id="ARBA00004651"/>
    </source>
</evidence>
<dbReference type="InterPro" id="IPR011701">
    <property type="entry name" value="MFS"/>
</dbReference>
<evidence type="ECO:0000256" key="10">
    <source>
        <dbReference type="ARBA" id="ARBA00039918"/>
    </source>
</evidence>
<evidence type="ECO:0000256" key="4">
    <source>
        <dbReference type="ARBA" id="ARBA00022475"/>
    </source>
</evidence>
<evidence type="ECO:0000256" key="2">
    <source>
        <dbReference type="ARBA" id="ARBA00008240"/>
    </source>
</evidence>
<proteinExistence type="inferred from homology"/>
<evidence type="ECO:0000256" key="9">
    <source>
        <dbReference type="ARBA" id="ARBA00037295"/>
    </source>
</evidence>
<dbReference type="Pfam" id="PF07690">
    <property type="entry name" value="MFS_1"/>
    <property type="match status" value="1"/>
</dbReference>
<dbReference type="SUPFAM" id="SSF103473">
    <property type="entry name" value="MFS general substrate transporter"/>
    <property type="match status" value="1"/>
</dbReference>
<keyword evidence="7 11" id="KW-1133">Transmembrane helix</keyword>
<evidence type="ECO:0000256" key="8">
    <source>
        <dbReference type="ARBA" id="ARBA00023136"/>
    </source>
</evidence>
<feature type="transmembrane region" description="Helical" evidence="11">
    <location>
        <begin position="307"/>
        <end position="325"/>
    </location>
</feature>
<evidence type="ECO:0000259" key="12">
    <source>
        <dbReference type="PROSITE" id="PS50850"/>
    </source>
</evidence>
<feature type="transmembrane region" description="Helical" evidence="11">
    <location>
        <begin position="190"/>
        <end position="211"/>
    </location>
</feature>
<keyword evidence="4" id="KW-1003">Cell membrane</keyword>
<evidence type="ECO:0000256" key="5">
    <source>
        <dbReference type="ARBA" id="ARBA00022692"/>
    </source>
</evidence>
<evidence type="ECO:0000256" key="7">
    <source>
        <dbReference type="ARBA" id="ARBA00022989"/>
    </source>
</evidence>
<evidence type="ECO:0000256" key="3">
    <source>
        <dbReference type="ARBA" id="ARBA00022448"/>
    </source>
</evidence>
<dbReference type="EMBL" id="FWXV01000001">
    <property type="protein sequence ID" value="SMC52855.1"/>
    <property type="molecule type" value="Genomic_DNA"/>
</dbReference>
<dbReference type="PANTHER" id="PTHR43045">
    <property type="entry name" value="SHIKIMATE TRANSPORTER"/>
    <property type="match status" value="1"/>
</dbReference>
<feature type="transmembrane region" description="Helical" evidence="11">
    <location>
        <begin position="90"/>
        <end position="108"/>
    </location>
</feature>
<dbReference type="PANTHER" id="PTHR43045:SF1">
    <property type="entry name" value="SHIKIMATE TRANSPORTER"/>
    <property type="match status" value="1"/>
</dbReference>
<feature type="domain" description="Major facilitator superfamily (MFS) profile" evidence="12">
    <location>
        <begin position="17"/>
        <end position="421"/>
    </location>
</feature>
<reference evidence="13 14" key="1">
    <citation type="submission" date="2017-04" db="EMBL/GenBank/DDBJ databases">
        <authorList>
            <person name="Afonso C.L."/>
            <person name="Miller P.J."/>
            <person name="Scott M.A."/>
            <person name="Spackman E."/>
            <person name="Goraichik I."/>
            <person name="Dimitrov K.M."/>
            <person name="Suarez D.L."/>
            <person name="Swayne D.E."/>
        </authorList>
    </citation>
    <scope>NUCLEOTIDE SEQUENCE [LARGE SCALE GENOMIC DNA]</scope>
    <source>
        <strain evidence="13 14">DSM 43828</strain>
    </source>
</reference>
<dbReference type="Gene3D" id="1.20.1250.20">
    <property type="entry name" value="MFS general substrate transporter like domains"/>
    <property type="match status" value="2"/>
</dbReference>
<dbReference type="GO" id="GO:0015293">
    <property type="term" value="F:symporter activity"/>
    <property type="evidence" value="ECO:0007669"/>
    <property type="project" value="UniProtKB-KW"/>
</dbReference>
<feature type="transmembrane region" description="Helical" evidence="11">
    <location>
        <begin position="29"/>
        <end position="48"/>
    </location>
</feature>
<evidence type="ECO:0000256" key="11">
    <source>
        <dbReference type="SAM" id="Phobius"/>
    </source>
</evidence>
<dbReference type="InterPro" id="IPR020846">
    <property type="entry name" value="MFS_dom"/>
</dbReference>
<dbReference type="InterPro" id="IPR036259">
    <property type="entry name" value="MFS_trans_sf"/>
</dbReference>
<feature type="transmembrane region" description="Helical" evidence="11">
    <location>
        <begin position="331"/>
        <end position="350"/>
    </location>
</feature>
<organism evidence="13 14">
    <name type="scientific">Kibdelosporangium aridum</name>
    <dbReference type="NCBI Taxonomy" id="2030"/>
    <lineage>
        <taxon>Bacteria</taxon>
        <taxon>Bacillati</taxon>
        <taxon>Actinomycetota</taxon>
        <taxon>Actinomycetes</taxon>
        <taxon>Pseudonocardiales</taxon>
        <taxon>Pseudonocardiaceae</taxon>
        <taxon>Kibdelosporangium</taxon>
    </lineage>
</organism>
<protein>
    <recommendedName>
        <fullName evidence="10">Putative proline/betaine transporter</fullName>
    </recommendedName>
</protein>
<evidence type="ECO:0000313" key="14">
    <source>
        <dbReference type="Proteomes" id="UP000192674"/>
    </source>
</evidence>
<evidence type="ECO:0000313" key="13">
    <source>
        <dbReference type="EMBL" id="SMC52855.1"/>
    </source>
</evidence>
<comment type="function">
    <text evidence="9">May be a proton symporter involved in the uptake of osmolytes such as proline and glycine betaine.</text>
</comment>
<dbReference type="RefSeq" id="WP_033390496.1">
    <property type="nucleotide sequence ID" value="NZ_FWXV01000001.1"/>
</dbReference>
<dbReference type="OrthoDB" id="8953821at2"/>
<keyword evidence="3" id="KW-0813">Transport</keyword>
<feature type="transmembrane region" description="Helical" evidence="11">
    <location>
        <begin position="241"/>
        <end position="264"/>
    </location>
</feature>
<comment type="similarity">
    <text evidence="2">Belongs to the major facilitator superfamily. Metabolite:H+ Symporter (MHS) family (TC 2.A.1.6) family.</text>
</comment>
<keyword evidence="8 11" id="KW-0472">Membrane</keyword>
<dbReference type="GO" id="GO:0005886">
    <property type="term" value="C:plasma membrane"/>
    <property type="evidence" value="ECO:0007669"/>
    <property type="project" value="UniProtKB-SubCell"/>
</dbReference>
<feature type="transmembrane region" description="Helical" evidence="11">
    <location>
        <begin position="276"/>
        <end position="295"/>
    </location>
</feature>
<evidence type="ECO:0000256" key="6">
    <source>
        <dbReference type="ARBA" id="ARBA00022847"/>
    </source>
</evidence>
<dbReference type="FunFam" id="1.20.1250.20:FF:000001">
    <property type="entry name" value="Dicarboxylate MFS transporter"/>
    <property type="match status" value="1"/>
</dbReference>
<feature type="transmembrane region" description="Helical" evidence="11">
    <location>
        <begin position="155"/>
        <end position="178"/>
    </location>
</feature>
<keyword evidence="6" id="KW-0769">Symport</keyword>
<gene>
    <name evidence="13" type="ORF">SAMN05661093_00385</name>
</gene>
<dbReference type="PROSITE" id="PS50850">
    <property type="entry name" value="MFS"/>
    <property type="match status" value="1"/>
</dbReference>
<accession>A0A1W1ZWL7</accession>
<feature type="transmembrane region" description="Helical" evidence="11">
    <location>
        <begin position="114"/>
        <end position="134"/>
    </location>
</feature>
<sequence>MTSSTQPKSMNQEAKRVAVASAIGTTIEWYDFFIYGTAAALVFAPQFFPQVSELTGTLASFATFAIGFIARPLGGIVMGHFGDRIGRKSMLVWSLMLMGIGTVVIGLLPTYAQIGVWAPILLVLMRCVQGFGLGGEWGGAVLMSVEHAPDKRRGFFGGFVAFGLPTGIVLSNLVFLIVTSLVTPSEFTDWAWRVPFLFGALLVVVGLFIRLRIAESPVFERLEQHRRVPIVDVLRTDLRKVLLAAGSYVGMSGIGYIVIVYFVSYANRQLGIPTPTVLTMLIFASVAFAIGVVFFARLSDRIGRRKVMVWGCAAHAVWALIFFPLADTKSIPLIAIDLIMILALQSAYIGPQPAMFAELFSTGMRYSGASLSLTLGTILGGAVTPLIATALYGATGSSWSIAAYVFLISLITLGCQLALKETYEKAL</sequence>
<comment type="subcellular location">
    <subcellularLocation>
        <location evidence="1">Cell membrane</location>
        <topology evidence="1">Multi-pass membrane protein</topology>
    </subcellularLocation>
</comment>